<sequence>MDRRKFLGGVGTGIVLVSGCLGIGGGSTQPDDAQSDGSERDDEDSGRETAEQTPETATPEPTAEPTESEPTATPEPTPVSPEERIDFERDDDDPEVVGTLLLKGDIPGVIVSSDFQNAKSWQNYATADSEAGTYRIGMAVKTPYSIGRMRVEARMYDEEDDIVAEANDISSNLEAEDNALLHLQFEGDLEQMYYYEVDLIRPKS</sequence>
<dbReference type="RefSeq" id="WP_008317725.1">
    <property type="nucleotide sequence ID" value="NZ_AOLN01000004.1"/>
</dbReference>
<evidence type="ECO:0000313" key="3">
    <source>
        <dbReference type="Proteomes" id="UP000011550"/>
    </source>
</evidence>
<evidence type="ECO:0000313" key="2">
    <source>
        <dbReference type="EMBL" id="ELZ97957.1"/>
    </source>
</evidence>
<protein>
    <recommendedName>
        <fullName evidence="4">Lipoprotein</fullName>
    </recommendedName>
</protein>
<evidence type="ECO:0000256" key="1">
    <source>
        <dbReference type="SAM" id="MobiDB-lite"/>
    </source>
</evidence>
<gene>
    <name evidence="2" type="ORF">C440_01878</name>
</gene>
<feature type="region of interest" description="Disordered" evidence="1">
    <location>
        <begin position="17"/>
        <end position="91"/>
    </location>
</feature>
<dbReference type="Proteomes" id="UP000011550">
    <property type="component" value="Unassembled WGS sequence"/>
</dbReference>
<proteinExistence type="predicted"/>
<comment type="caution">
    <text evidence="2">The sequence shown here is derived from an EMBL/GenBank/DDBJ whole genome shotgun (WGS) entry which is preliminary data.</text>
</comment>
<feature type="compositionally biased region" description="Low complexity" evidence="1">
    <location>
        <begin position="51"/>
        <end position="72"/>
    </location>
</feature>
<evidence type="ECO:0008006" key="4">
    <source>
        <dbReference type="Google" id="ProtNLM"/>
    </source>
</evidence>
<dbReference type="AlphaFoldDB" id="M0IPK2"/>
<reference evidence="2 3" key="1">
    <citation type="journal article" date="2014" name="PLoS Genet.">
        <title>Phylogenetically driven sequencing of extremely halophilic archaea reveals strategies for static and dynamic osmo-response.</title>
        <authorList>
            <person name="Becker E.A."/>
            <person name="Seitzer P.M."/>
            <person name="Tritt A."/>
            <person name="Larsen D."/>
            <person name="Krusor M."/>
            <person name="Yao A.I."/>
            <person name="Wu D."/>
            <person name="Madern D."/>
            <person name="Eisen J.A."/>
            <person name="Darling A.E."/>
            <person name="Facciotti M.T."/>
        </authorList>
    </citation>
    <scope>NUCLEOTIDE SEQUENCE [LARGE SCALE GENOMIC DNA]</scope>
    <source>
        <strain evidence="2 3">ATCC BAA-1512</strain>
    </source>
</reference>
<dbReference type="OrthoDB" id="292599at2157"/>
<dbReference type="EMBL" id="AOLN01000004">
    <property type="protein sequence ID" value="ELZ97957.1"/>
    <property type="molecule type" value="Genomic_DNA"/>
</dbReference>
<keyword evidence="3" id="KW-1185">Reference proteome</keyword>
<organism evidence="2 3">
    <name type="scientific">Haloferax mucosum ATCC BAA-1512</name>
    <dbReference type="NCBI Taxonomy" id="662479"/>
    <lineage>
        <taxon>Archaea</taxon>
        <taxon>Methanobacteriati</taxon>
        <taxon>Methanobacteriota</taxon>
        <taxon>Stenosarchaea group</taxon>
        <taxon>Halobacteria</taxon>
        <taxon>Halobacteriales</taxon>
        <taxon>Haloferacaceae</taxon>
        <taxon>Haloferax</taxon>
    </lineage>
</organism>
<dbReference type="PROSITE" id="PS51257">
    <property type="entry name" value="PROKAR_LIPOPROTEIN"/>
    <property type="match status" value="1"/>
</dbReference>
<accession>M0IPK2</accession>
<dbReference type="PATRIC" id="fig|662479.7.peg.388"/>
<name>M0IPK2_9EURY</name>